<proteinExistence type="predicted"/>
<dbReference type="OrthoDB" id="2126698at2759"/>
<protein>
    <submittedName>
        <fullName evidence="2">Uncharacterized protein</fullName>
    </submittedName>
</protein>
<reference evidence="2 3" key="1">
    <citation type="journal article" date="2020" name="Nat. Food">
        <title>A phased Vanilla planifolia genome enables genetic improvement of flavour and production.</title>
        <authorList>
            <person name="Hasing T."/>
            <person name="Tang H."/>
            <person name="Brym M."/>
            <person name="Khazi F."/>
            <person name="Huang T."/>
            <person name="Chambers A.H."/>
        </authorList>
    </citation>
    <scope>NUCLEOTIDE SEQUENCE [LARGE SCALE GENOMIC DNA]</scope>
    <source>
        <tissue evidence="2">Leaf</tissue>
    </source>
</reference>
<sequence>MRCCAFGPRLASPHGARGRWHLGRLRPSLPGEWGDQPPKLYHLLRPSGPQANPRPLSTFEEGELKPHGPCSVPGPGTPPVPLLVQRGGDGVEAGRRSRLLPLSPRISGPWMVLTGDNESRSTSSFSGDPPFLEVLSRKKRKKKRWSSTRAADPWPPELLSSVPLPPNDQFGVECRGWRIMPPSEDSSSSPPSPPTFLLHWNHSLAMTKSHPSAVSLGSWTGYAPAMEKFGFFGESIMRFDPPNPLAQAILCHLYSRGMPPSFFSFVGQHSRPLVTSGRTSWLTLRSDLLICGGDFQQLIDCKGLLIPPVSGSNFTWQGKRNGKVILKRLDYFLCNSRWLDLCRTRTSTSSP</sequence>
<gene>
    <name evidence="2" type="ORF">HPP92_013679</name>
</gene>
<keyword evidence="3" id="KW-1185">Reference proteome</keyword>
<evidence type="ECO:0000256" key="1">
    <source>
        <dbReference type="SAM" id="MobiDB-lite"/>
    </source>
</evidence>
<evidence type="ECO:0000313" key="2">
    <source>
        <dbReference type="EMBL" id="KAG0476838.1"/>
    </source>
</evidence>
<feature type="region of interest" description="Disordered" evidence="1">
    <location>
        <begin position="142"/>
        <end position="162"/>
    </location>
</feature>
<comment type="caution">
    <text evidence="2">The sequence shown here is derived from an EMBL/GenBank/DDBJ whole genome shotgun (WGS) entry which is preliminary data.</text>
</comment>
<evidence type="ECO:0000313" key="3">
    <source>
        <dbReference type="Proteomes" id="UP000636800"/>
    </source>
</evidence>
<accession>A0A835QYQ0</accession>
<name>A0A835QYQ0_VANPL</name>
<dbReference type="AlphaFoldDB" id="A0A835QYQ0"/>
<organism evidence="2 3">
    <name type="scientific">Vanilla planifolia</name>
    <name type="common">Vanilla</name>
    <dbReference type="NCBI Taxonomy" id="51239"/>
    <lineage>
        <taxon>Eukaryota</taxon>
        <taxon>Viridiplantae</taxon>
        <taxon>Streptophyta</taxon>
        <taxon>Embryophyta</taxon>
        <taxon>Tracheophyta</taxon>
        <taxon>Spermatophyta</taxon>
        <taxon>Magnoliopsida</taxon>
        <taxon>Liliopsida</taxon>
        <taxon>Asparagales</taxon>
        <taxon>Orchidaceae</taxon>
        <taxon>Vanilloideae</taxon>
        <taxon>Vanilleae</taxon>
        <taxon>Vanilla</taxon>
    </lineage>
</organism>
<dbReference type="EMBL" id="JADCNL010000006">
    <property type="protein sequence ID" value="KAG0476838.1"/>
    <property type="molecule type" value="Genomic_DNA"/>
</dbReference>
<dbReference type="Proteomes" id="UP000636800">
    <property type="component" value="Chromosome 6"/>
</dbReference>